<dbReference type="PANTHER" id="PTHR30290">
    <property type="entry name" value="PERIPLASMIC BINDING COMPONENT OF ABC TRANSPORTER"/>
    <property type="match status" value="1"/>
</dbReference>
<sequence>MPYCGAAPVIQAVMAGQIDFWLRARHGVPHRPFFKWMAFLAGHMLPEAYHEKVGAARFDNKPVGSGPYQVDEFVPDSHIRLRAFKDYYCPKPAFEAVVVKFTTDPSARVAELESDRSDLTLEVPYEEAERLRARDFGASITPVSDIGMIFLANVAPMTQDKVRQALAMAMPIDQKGLAERLLKRHVTPFDTLQARSYAAYDPKRAAALMDRAGYTRALIAANPLPDPDPAWLTRPA</sequence>
<proteinExistence type="predicted"/>
<organism evidence="2 3">
    <name type="scientific">Variovorax beijingensis</name>
    <dbReference type="NCBI Taxonomy" id="2496117"/>
    <lineage>
        <taxon>Bacteria</taxon>
        <taxon>Pseudomonadati</taxon>
        <taxon>Pseudomonadota</taxon>
        <taxon>Betaproteobacteria</taxon>
        <taxon>Burkholderiales</taxon>
        <taxon>Comamonadaceae</taxon>
        <taxon>Variovorax</taxon>
    </lineage>
</organism>
<accession>A0A561BB55</accession>
<dbReference type="EMBL" id="VIVL01000014">
    <property type="protein sequence ID" value="TWD75952.1"/>
    <property type="molecule type" value="Genomic_DNA"/>
</dbReference>
<reference evidence="2 3" key="1">
    <citation type="submission" date="2019-06" db="EMBL/GenBank/DDBJ databases">
        <title>Sorghum-associated microbial communities from plants grown in Nebraska, USA.</title>
        <authorList>
            <person name="Schachtman D."/>
        </authorList>
    </citation>
    <scope>NUCLEOTIDE SEQUENCE [LARGE SCALE GENOMIC DNA]</scope>
    <source>
        <strain evidence="2 3">T529</strain>
    </source>
</reference>
<dbReference type="Gene3D" id="3.40.190.10">
    <property type="entry name" value="Periplasmic binding protein-like II"/>
    <property type="match status" value="1"/>
</dbReference>
<dbReference type="AlphaFoldDB" id="A0A561BB55"/>
<dbReference type="Proteomes" id="UP000319722">
    <property type="component" value="Unassembled WGS sequence"/>
</dbReference>
<dbReference type="GO" id="GO:0015833">
    <property type="term" value="P:peptide transport"/>
    <property type="evidence" value="ECO:0007669"/>
    <property type="project" value="TreeGrafter"/>
</dbReference>
<dbReference type="SUPFAM" id="SSF53850">
    <property type="entry name" value="Periplasmic binding protein-like II"/>
    <property type="match status" value="1"/>
</dbReference>
<dbReference type="GO" id="GO:1904680">
    <property type="term" value="F:peptide transmembrane transporter activity"/>
    <property type="evidence" value="ECO:0007669"/>
    <property type="project" value="TreeGrafter"/>
</dbReference>
<feature type="domain" description="Solute-binding protein family 5" evidence="1">
    <location>
        <begin position="31"/>
        <end position="216"/>
    </location>
</feature>
<dbReference type="InterPro" id="IPR000914">
    <property type="entry name" value="SBP_5_dom"/>
</dbReference>
<dbReference type="Gene3D" id="3.10.105.10">
    <property type="entry name" value="Dipeptide-binding Protein, Domain 3"/>
    <property type="match status" value="1"/>
</dbReference>
<dbReference type="Pfam" id="PF00496">
    <property type="entry name" value="SBP_bac_5"/>
    <property type="match status" value="1"/>
</dbReference>
<evidence type="ECO:0000313" key="3">
    <source>
        <dbReference type="Proteomes" id="UP000319722"/>
    </source>
</evidence>
<gene>
    <name evidence="2" type="ORF">FB547_11423</name>
</gene>
<dbReference type="RefSeq" id="WP_261380448.1">
    <property type="nucleotide sequence ID" value="NZ_VIVL01000014.1"/>
</dbReference>
<evidence type="ECO:0000259" key="1">
    <source>
        <dbReference type="Pfam" id="PF00496"/>
    </source>
</evidence>
<protein>
    <submittedName>
        <fullName evidence="2">Extracellular solute-binding protein (Family 5)</fullName>
    </submittedName>
</protein>
<name>A0A561BB55_9BURK</name>
<dbReference type="Gene3D" id="3.90.76.10">
    <property type="entry name" value="Dipeptide-binding Protein, Domain 1"/>
    <property type="match status" value="1"/>
</dbReference>
<dbReference type="InterPro" id="IPR039424">
    <property type="entry name" value="SBP_5"/>
</dbReference>
<evidence type="ECO:0000313" key="2">
    <source>
        <dbReference type="EMBL" id="TWD75952.1"/>
    </source>
</evidence>
<comment type="caution">
    <text evidence="2">The sequence shown here is derived from an EMBL/GenBank/DDBJ whole genome shotgun (WGS) entry which is preliminary data.</text>
</comment>